<evidence type="ECO:0000256" key="5">
    <source>
        <dbReference type="ARBA" id="ARBA00023284"/>
    </source>
</evidence>
<keyword evidence="5 6" id="KW-0676">Redox-active center</keyword>
<reference evidence="9 10" key="1">
    <citation type="submission" date="2017-03" db="EMBL/GenBank/DDBJ databases">
        <title>Comparative genomics of honeybee gut symbionts reveal geographically distinct and subgroup specific antibiotic resistance.</title>
        <authorList>
            <person name="Ludvigsen J."/>
            <person name="Porcellato D."/>
            <person name="Labee-Lund T.M."/>
            <person name="Amdam G.V."/>
            <person name="Rudi K."/>
        </authorList>
    </citation>
    <scope>NUCLEOTIDE SEQUENCE [LARGE SCALE GENOMIC DNA]</scope>
    <source>
        <strain evidence="7 10">A-7-12</strain>
        <strain evidence="8 9">A-9-12</strain>
    </source>
</reference>
<dbReference type="Gene3D" id="1.10.287.480">
    <property type="entry name" value="helix hairpin bin"/>
    <property type="match status" value="1"/>
</dbReference>
<comment type="subcellular location">
    <subcellularLocation>
        <location evidence="6">Cytoplasm</location>
    </subcellularLocation>
</comment>
<name>A0A242NFD5_9GAMM</name>
<dbReference type="Gene3D" id="3.55.30.10">
    <property type="entry name" value="Hsp33 domain"/>
    <property type="match status" value="1"/>
</dbReference>
<keyword evidence="4 6" id="KW-0143">Chaperone</keyword>
<keyword evidence="3 6" id="KW-1015">Disulfide bond</keyword>
<dbReference type="CDD" id="cd00498">
    <property type="entry name" value="Hsp33"/>
    <property type="match status" value="1"/>
</dbReference>
<dbReference type="Gene3D" id="3.90.1280.10">
    <property type="entry name" value="HSP33 redox switch-like"/>
    <property type="match status" value="1"/>
</dbReference>
<evidence type="ECO:0000256" key="4">
    <source>
        <dbReference type="ARBA" id="ARBA00023186"/>
    </source>
</evidence>
<dbReference type="InterPro" id="IPR000397">
    <property type="entry name" value="Heat_shock_Hsp33"/>
</dbReference>
<dbReference type="NCBIfam" id="NF001033">
    <property type="entry name" value="PRK00114.1"/>
    <property type="match status" value="1"/>
</dbReference>
<dbReference type="EMBL" id="NART01000026">
    <property type="protein sequence ID" value="OTQ09990.1"/>
    <property type="molecule type" value="Genomic_DNA"/>
</dbReference>
<evidence type="ECO:0000313" key="8">
    <source>
        <dbReference type="EMBL" id="OTQ09990.1"/>
    </source>
</evidence>
<evidence type="ECO:0000256" key="1">
    <source>
        <dbReference type="ARBA" id="ARBA00022490"/>
    </source>
</evidence>
<organism evidence="7 10">
    <name type="scientific">Gilliamella apicola</name>
    <dbReference type="NCBI Taxonomy" id="1196095"/>
    <lineage>
        <taxon>Bacteria</taxon>
        <taxon>Pseudomonadati</taxon>
        <taxon>Pseudomonadota</taxon>
        <taxon>Gammaproteobacteria</taxon>
        <taxon>Orbales</taxon>
        <taxon>Orbaceae</taxon>
        <taxon>Gilliamella</taxon>
    </lineage>
</organism>
<dbReference type="SUPFAM" id="SSF118352">
    <property type="entry name" value="HSP33 redox switch-like"/>
    <property type="match status" value="1"/>
</dbReference>
<dbReference type="HAMAP" id="MF_00117">
    <property type="entry name" value="HslO"/>
    <property type="match status" value="1"/>
</dbReference>
<dbReference type="AlphaFoldDB" id="A0A242NFD5"/>
<dbReference type="PANTHER" id="PTHR30111:SF1">
    <property type="entry name" value="33 KDA CHAPERONIN"/>
    <property type="match status" value="1"/>
</dbReference>
<dbReference type="GO" id="GO:0051082">
    <property type="term" value="F:unfolded protein binding"/>
    <property type="evidence" value="ECO:0007669"/>
    <property type="project" value="UniProtKB-UniRule"/>
</dbReference>
<evidence type="ECO:0000256" key="3">
    <source>
        <dbReference type="ARBA" id="ARBA00023157"/>
    </source>
</evidence>
<gene>
    <name evidence="6" type="primary">hslO</name>
    <name evidence="8" type="ORF">B6C91_07100</name>
    <name evidence="7" type="ORF">B6D08_10975</name>
</gene>
<dbReference type="Proteomes" id="UP000194800">
    <property type="component" value="Unassembled WGS sequence"/>
</dbReference>
<dbReference type="GO" id="GO:0042026">
    <property type="term" value="P:protein refolding"/>
    <property type="evidence" value="ECO:0007669"/>
    <property type="project" value="TreeGrafter"/>
</dbReference>
<comment type="PTM">
    <text evidence="6">Under oxidizing conditions two disulfide bonds are formed involving the reactive cysteines. Under reducing conditions zinc is bound to the reactive cysteines and the protein is inactive.</text>
</comment>
<proteinExistence type="inferred from homology"/>
<comment type="caution">
    <text evidence="7">The sequence shown here is derived from an EMBL/GenBank/DDBJ whole genome shotgun (WGS) entry which is preliminary data.</text>
</comment>
<dbReference type="InterPro" id="IPR016153">
    <property type="entry name" value="Heat_shock_Hsp33_N"/>
</dbReference>
<dbReference type="Pfam" id="PF01430">
    <property type="entry name" value="HSP33"/>
    <property type="match status" value="1"/>
</dbReference>
<dbReference type="GO" id="GO:0044183">
    <property type="term" value="F:protein folding chaperone"/>
    <property type="evidence" value="ECO:0007669"/>
    <property type="project" value="TreeGrafter"/>
</dbReference>
<dbReference type="SUPFAM" id="SSF64397">
    <property type="entry name" value="Hsp33 domain"/>
    <property type="match status" value="1"/>
</dbReference>
<feature type="disulfide bond" description="Redox-active" evidence="6">
    <location>
        <begin position="271"/>
        <end position="274"/>
    </location>
</feature>
<dbReference type="EMBL" id="NARP01000030">
    <property type="protein sequence ID" value="OTP98493.1"/>
    <property type="molecule type" value="Genomic_DNA"/>
</dbReference>
<accession>A0A242NFD5</accession>
<protein>
    <recommendedName>
        <fullName evidence="6">33 kDa chaperonin</fullName>
    </recommendedName>
    <alternativeName>
        <fullName evidence="6">Heat shock protein 33 homolog</fullName>
        <shortName evidence="6">HSP33</shortName>
    </alternativeName>
</protein>
<evidence type="ECO:0000256" key="2">
    <source>
        <dbReference type="ARBA" id="ARBA00022833"/>
    </source>
</evidence>
<dbReference type="PIRSF" id="PIRSF005261">
    <property type="entry name" value="Heat_shock_Hsp33"/>
    <property type="match status" value="1"/>
</dbReference>
<dbReference type="OrthoDB" id="9793753at2"/>
<comment type="function">
    <text evidence="6">Redox regulated molecular chaperone. Protects both thermally unfolding and oxidatively damaged proteins from irreversible aggregation. Plays an important role in the bacterial defense system toward oxidative stress.</text>
</comment>
<dbReference type="InterPro" id="IPR016154">
    <property type="entry name" value="Heat_shock_Hsp33_C"/>
</dbReference>
<evidence type="ECO:0000313" key="10">
    <source>
        <dbReference type="Proteomes" id="UP000194977"/>
    </source>
</evidence>
<evidence type="ECO:0000313" key="7">
    <source>
        <dbReference type="EMBL" id="OTP98493.1"/>
    </source>
</evidence>
<evidence type="ECO:0000313" key="9">
    <source>
        <dbReference type="Proteomes" id="UP000194800"/>
    </source>
</evidence>
<keyword evidence="9" id="KW-1185">Reference proteome</keyword>
<dbReference type="RefSeq" id="WP_086272381.1">
    <property type="nucleotide sequence ID" value="NZ_MZNE01000025.1"/>
</dbReference>
<dbReference type="Proteomes" id="UP000194977">
    <property type="component" value="Unassembled WGS sequence"/>
</dbReference>
<sequence>MIDKKVTTTNMDTLNRFLFDNHPIRGEITRLEQTYQAILDNHNYPIAVQKLLGELLVATSLLTATLKFEGDIAVQLQGDGPLTLAVVNGNNQQELRGVARINSSIADDASLKDMVGNGYIVITITQKNGERYQGIVSLEKDSLIGCIENYFMQSEQLPTRLFVKTGLFEGKLMAAGILLQVLPSNENTTDSFEHLSVLTETITSDELFGLSTEEILYRLYNQEEVRFFETHDIIFKCGCSRQRCEDSLMTLPANEIDEILNEDDGKIDIHCDYCGKHYIFDTIDIAQMRKKNHPQYH</sequence>
<keyword evidence="1 6" id="KW-0963">Cytoplasm</keyword>
<dbReference type="PANTHER" id="PTHR30111">
    <property type="entry name" value="33 KDA CHAPERONIN"/>
    <property type="match status" value="1"/>
</dbReference>
<feature type="disulfide bond" description="Redox-active" evidence="6">
    <location>
        <begin position="237"/>
        <end position="239"/>
    </location>
</feature>
<dbReference type="GO" id="GO:0005737">
    <property type="term" value="C:cytoplasm"/>
    <property type="evidence" value="ECO:0007669"/>
    <property type="project" value="UniProtKB-SubCell"/>
</dbReference>
<evidence type="ECO:0000256" key="6">
    <source>
        <dbReference type="HAMAP-Rule" id="MF_00117"/>
    </source>
</evidence>
<keyword evidence="2 6" id="KW-0862">Zinc</keyword>
<comment type="similarity">
    <text evidence="6">Belongs to the HSP33 family.</text>
</comment>
<dbReference type="InterPro" id="IPR023212">
    <property type="entry name" value="Hsp33_helix_hairpin_bin_dom_sf"/>
</dbReference>